<evidence type="ECO:0000256" key="1">
    <source>
        <dbReference type="PROSITE-ProRule" id="PRU00169"/>
    </source>
</evidence>
<sequence length="266" mass="30534">MAPIRTLIVDDEPLARRRIVQLLERAPEFKLIGECRNGAEALAQLSPVASTIDLVFLDVQMPDLTGLQVLQQLPAQQLPLVVFVTAYERYTLQAFEAHAVDYLLKPIDPDRFHRCLTHVQHLMHQRTPPQFQQQLQALLREMTPAAPPTVPAPAPTDQFLIKNNGRLYFVNAGDVRYLEARGNYVVVHTHGQEHSLRSTLSQLATQLDPNRFIRIHRSLIVNLNFIKELRPWAHGEYLVTLHDDTHLSSSRSYNESVQRFLQRFTQ</sequence>
<keyword evidence="4" id="KW-0614">Plasmid</keyword>
<dbReference type="PANTHER" id="PTHR37299">
    <property type="entry name" value="TRANSCRIPTIONAL REGULATOR-RELATED"/>
    <property type="match status" value="1"/>
</dbReference>
<evidence type="ECO:0000313" key="4">
    <source>
        <dbReference type="EMBL" id="UOQ69777.1"/>
    </source>
</evidence>
<keyword evidence="4" id="KW-0238">DNA-binding</keyword>
<feature type="domain" description="Response regulatory" evidence="2">
    <location>
        <begin position="5"/>
        <end position="120"/>
    </location>
</feature>
<dbReference type="SUPFAM" id="SSF52172">
    <property type="entry name" value="CheY-like"/>
    <property type="match status" value="1"/>
</dbReference>
<dbReference type="InterPro" id="IPR011006">
    <property type="entry name" value="CheY-like_superfamily"/>
</dbReference>
<dbReference type="PROSITE" id="PS50930">
    <property type="entry name" value="HTH_LYTTR"/>
    <property type="match status" value="1"/>
</dbReference>
<evidence type="ECO:0000259" key="2">
    <source>
        <dbReference type="PROSITE" id="PS50110"/>
    </source>
</evidence>
<dbReference type="InterPro" id="IPR001789">
    <property type="entry name" value="Sig_transdc_resp-reg_receiver"/>
</dbReference>
<dbReference type="Gene3D" id="2.40.50.1020">
    <property type="entry name" value="LytTr DNA-binding domain"/>
    <property type="match status" value="1"/>
</dbReference>
<dbReference type="PANTHER" id="PTHR37299:SF1">
    <property type="entry name" value="STAGE 0 SPORULATION PROTEIN A HOMOLOG"/>
    <property type="match status" value="1"/>
</dbReference>
<dbReference type="Proteomes" id="UP000830401">
    <property type="component" value="Plasmid unnamed7"/>
</dbReference>
<dbReference type="Pfam" id="PF04397">
    <property type="entry name" value="LytTR"/>
    <property type="match status" value="1"/>
</dbReference>
<proteinExistence type="predicted"/>
<evidence type="ECO:0000259" key="3">
    <source>
        <dbReference type="PROSITE" id="PS50930"/>
    </source>
</evidence>
<feature type="modified residue" description="4-aspartylphosphate" evidence="1">
    <location>
        <position position="58"/>
    </location>
</feature>
<protein>
    <submittedName>
        <fullName evidence="4">LytTR family DNA-binding domain-containing protein</fullName>
    </submittedName>
</protein>
<dbReference type="EMBL" id="CP095068">
    <property type="protein sequence ID" value="UOQ69777.1"/>
    <property type="molecule type" value="Genomic_DNA"/>
</dbReference>
<feature type="domain" description="HTH LytTR-type" evidence="3">
    <location>
        <begin position="159"/>
        <end position="263"/>
    </location>
</feature>
<dbReference type="SMART" id="SM00850">
    <property type="entry name" value="LytTR"/>
    <property type="match status" value="1"/>
</dbReference>
<accession>A0ABY4GFN3</accession>
<dbReference type="GO" id="GO:0003677">
    <property type="term" value="F:DNA binding"/>
    <property type="evidence" value="ECO:0007669"/>
    <property type="project" value="UniProtKB-KW"/>
</dbReference>
<dbReference type="SMART" id="SM00448">
    <property type="entry name" value="REC"/>
    <property type="match status" value="1"/>
</dbReference>
<dbReference type="InterPro" id="IPR007492">
    <property type="entry name" value="LytTR_DNA-bd_dom"/>
</dbReference>
<dbReference type="InterPro" id="IPR046947">
    <property type="entry name" value="LytR-like"/>
</dbReference>
<name>A0ABY4GFN3_9BACT</name>
<dbReference type="Pfam" id="PF00072">
    <property type="entry name" value="Response_reg"/>
    <property type="match status" value="1"/>
</dbReference>
<dbReference type="PROSITE" id="PS50110">
    <property type="entry name" value="RESPONSE_REGULATORY"/>
    <property type="match status" value="1"/>
</dbReference>
<gene>
    <name evidence="4" type="ORF">MUN86_29635</name>
</gene>
<keyword evidence="5" id="KW-1185">Reference proteome</keyword>
<dbReference type="RefSeq" id="WP_245127625.1">
    <property type="nucleotide sequence ID" value="NZ_CP095068.1"/>
</dbReference>
<geneLocation type="plasmid" evidence="4 5">
    <name>unnamed7</name>
</geneLocation>
<keyword evidence="1" id="KW-0597">Phosphoprotein</keyword>
<reference evidence="4" key="1">
    <citation type="submission" date="2022-04" db="EMBL/GenBank/DDBJ databases">
        <title>Hymenobacter sp. isolated from the air.</title>
        <authorList>
            <person name="Won M."/>
            <person name="Lee C.-M."/>
            <person name="Woen H.-Y."/>
            <person name="Kwon S.-W."/>
        </authorList>
    </citation>
    <scope>NUCLEOTIDE SEQUENCE</scope>
    <source>
        <strain evidence="4">5420S-77</strain>
        <plasmid evidence="4">unnamed7</plasmid>
    </source>
</reference>
<organism evidence="4 5">
    <name type="scientific">Hymenobacter volaticus</name>
    <dbReference type="NCBI Taxonomy" id="2932254"/>
    <lineage>
        <taxon>Bacteria</taxon>
        <taxon>Pseudomonadati</taxon>
        <taxon>Bacteroidota</taxon>
        <taxon>Cytophagia</taxon>
        <taxon>Cytophagales</taxon>
        <taxon>Hymenobacteraceae</taxon>
        <taxon>Hymenobacter</taxon>
    </lineage>
</organism>
<evidence type="ECO:0000313" key="5">
    <source>
        <dbReference type="Proteomes" id="UP000830401"/>
    </source>
</evidence>
<dbReference type="Gene3D" id="3.40.50.2300">
    <property type="match status" value="1"/>
</dbReference>